<comment type="caution">
    <text evidence="4">The sequence shown here is derived from an EMBL/GenBank/DDBJ whole genome shotgun (WGS) entry which is preliminary data.</text>
</comment>
<dbReference type="InterPro" id="IPR000618">
    <property type="entry name" value="Insect_cuticle"/>
</dbReference>
<feature type="signal peptide" evidence="3">
    <location>
        <begin position="1"/>
        <end position="18"/>
    </location>
</feature>
<dbReference type="PROSITE" id="PS51155">
    <property type="entry name" value="CHIT_BIND_RR_2"/>
    <property type="match status" value="1"/>
</dbReference>
<evidence type="ECO:0000256" key="1">
    <source>
        <dbReference type="ARBA" id="ARBA00022460"/>
    </source>
</evidence>
<evidence type="ECO:0000313" key="5">
    <source>
        <dbReference type="Proteomes" id="UP001562425"/>
    </source>
</evidence>
<proteinExistence type="predicted"/>
<name>A0ABD1CZL7_CULPP</name>
<dbReference type="PANTHER" id="PTHR12236:SF95">
    <property type="entry name" value="CUTICULAR PROTEIN 76BD, ISOFORM C-RELATED"/>
    <property type="match status" value="1"/>
</dbReference>
<evidence type="ECO:0000313" key="4">
    <source>
        <dbReference type="EMBL" id="KAL1382839.1"/>
    </source>
</evidence>
<reference evidence="4 5" key="1">
    <citation type="submission" date="2024-05" db="EMBL/GenBank/DDBJ databases">
        <title>Culex pipiens pipiens assembly and annotation.</title>
        <authorList>
            <person name="Alout H."/>
            <person name="Durand T."/>
        </authorList>
    </citation>
    <scope>NUCLEOTIDE SEQUENCE [LARGE SCALE GENOMIC DNA]</scope>
    <source>
        <strain evidence="4">HA-2024</strain>
        <tissue evidence="4">Whole body</tissue>
    </source>
</reference>
<keyword evidence="5" id="KW-1185">Reference proteome</keyword>
<organism evidence="4 5">
    <name type="scientific">Culex pipiens pipiens</name>
    <name type="common">Northern house mosquito</name>
    <dbReference type="NCBI Taxonomy" id="38569"/>
    <lineage>
        <taxon>Eukaryota</taxon>
        <taxon>Metazoa</taxon>
        <taxon>Ecdysozoa</taxon>
        <taxon>Arthropoda</taxon>
        <taxon>Hexapoda</taxon>
        <taxon>Insecta</taxon>
        <taxon>Pterygota</taxon>
        <taxon>Neoptera</taxon>
        <taxon>Endopterygota</taxon>
        <taxon>Diptera</taxon>
        <taxon>Nematocera</taxon>
        <taxon>Culicoidea</taxon>
        <taxon>Culicidae</taxon>
        <taxon>Culicinae</taxon>
        <taxon>Culicini</taxon>
        <taxon>Culex</taxon>
        <taxon>Culex</taxon>
    </lineage>
</organism>
<dbReference type="PROSITE" id="PS00233">
    <property type="entry name" value="CHIT_BIND_RR_1"/>
    <property type="match status" value="1"/>
</dbReference>
<dbReference type="InterPro" id="IPR051217">
    <property type="entry name" value="Insect_Cuticle_Struc_Prot"/>
</dbReference>
<dbReference type="PRINTS" id="PR00947">
    <property type="entry name" value="CUTICLE"/>
</dbReference>
<protein>
    <recommendedName>
        <fullName evidence="6">Adult cuticle protein</fullName>
    </recommendedName>
</protein>
<sequence length="195" mass="22739">MKYLLAVVILITVNCVVSFRRSDHQVSEYRYKTVHILPEKKLVDENFEEKLEVLSKILKKQQQSRKTDVSVKAEVPPKSEEKLKVDSYEEPKKDEKVAVPRYEFSYGVRDPKTGDRKEQWEKRVGGQVKGQYKFAESDGTQRVVEYEADDDKGFEAKVKNVEQGKFSEEEEEKVATKFDGGEKVAESYSYLKKYY</sequence>
<evidence type="ECO:0000256" key="2">
    <source>
        <dbReference type="PROSITE-ProRule" id="PRU00497"/>
    </source>
</evidence>
<accession>A0ABD1CZL7</accession>
<dbReference type="AlphaFoldDB" id="A0ABD1CZL7"/>
<evidence type="ECO:0008006" key="6">
    <source>
        <dbReference type="Google" id="ProtNLM"/>
    </source>
</evidence>
<evidence type="ECO:0000256" key="3">
    <source>
        <dbReference type="SAM" id="SignalP"/>
    </source>
</evidence>
<dbReference type="Pfam" id="PF00379">
    <property type="entry name" value="Chitin_bind_4"/>
    <property type="match status" value="1"/>
</dbReference>
<keyword evidence="1 2" id="KW-0193">Cuticle</keyword>
<dbReference type="InterPro" id="IPR031311">
    <property type="entry name" value="CHIT_BIND_RR_consensus"/>
</dbReference>
<keyword evidence="3" id="KW-0732">Signal</keyword>
<dbReference type="GO" id="GO:0042302">
    <property type="term" value="F:structural constituent of cuticle"/>
    <property type="evidence" value="ECO:0007669"/>
    <property type="project" value="UniProtKB-UniRule"/>
</dbReference>
<feature type="chain" id="PRO_5044864638" description="Adult cuticle protein" evidence="3">
    <location>
        <begin position="19"/>
        <end position="195"/>
    </location>
</feature>
<dbReference type="Proteomes" id="UP001562425">
    <property type="component" value="Unassembled WGS sequence"/>
</dbReference>
<dbReference type="EMBL" id="JBEHCU010008452">
    <property type="protein sequence ID" value="KAL1382839.1"/>
    <property type="molecule type" value="Genomic_DNA"/>
</dbReference>
<gene>
    <name evidence="4" type="ORF">pipiens_003376</name>
</gene>
<dbReference type="PANTHER" id="PTHR12236">
    <property type="entry name" value="STRUCTURAL CONTITUENT OF CUTICLE"/>
    <property type="match status" value="1"/>
</dbReference>